<organism evidence="2 3">
    <name type="scientific">Mycena venus</name>
    <dbReference type="NCBI Taxonomy" id="2733690"/>
    <lineage>
        <taxon>Eukaryota</taxon>
        <taxon>Fungi</taxon>
        <taxon>Dikarya</taxon>
        <taxon>Basidiomycota</taxon>
        <taxon>Agaricomycotina</taxon>
        <taxon>Agaricomycetes</taxon>
        <taxon>Agaricomycetidae</taxon>
        <taxon>Agaricales</taxon>
        <taxon>Marasmiineae</taxon>
        <taxon>Mycenaceae</taxon>
        <taxon>Mycena</taxon>
    </lineage>
</organism>
<comment type="caution">
    <text evidence="2">The sequence shown here is derived from an EMBL/GenBank/DDBJ whole genome shotgun (WGS) entry which is preliminary data.</text>
</comment>
<feature type="compositionally biased region" description="Acidic residues" evidence="1">
    <location>
        <begin position="158"/>
        <end position="170"/>
    </location>
</feature>
<dbReference type="EMBL" id="JACAZI010000022">
    <property type="protein sequence ID" value="KAF7337114.1"/>
    <property type="molecule type" value="Genomic_DNA"/>
</dbReference>
<dbReference type="OrthoDB" id="3071161at2759"/>
<dbReference type="AlphaFoldDB" id="A0A8H6XAV0"/>
<evidence type="ECO:0000313" key="2">
    <source>
        <dbReference type="EMBL" id="KAF7337114.1"/>
    </source>
</evidence>
<dbReference type="Proteomes" id="UP000620124">
    <property type="component" value="Unassembled WGS sequence"/>
</dbReference>
<feature type="region of interest" description="Disordered" evidence="1">
    <location>
        <begin position="154"/>
        <end position="190"/>
    </location>
</feature>
<name>A0A8H6XAV0_9AGAR</name>
<proteinExistence type="predicted"/>
<sequence length="457" mass="51079">MSRYYQPYFRRARPIISGGNRDDNAAEEQRLTRAFHELQDLNGRDGKLCTYIHETSSWKEVPRPQRVGASGKAVDIAASGLVKIWGKYSSPIFCPHTRRSGLAYEPLVITLSEKYEGGIADFLRAVDHQCSFKVVIPPIKPRKILLTWEDRRQHMAEQEGEGQEDDDDNGNQDSQDQPSSSISSISSLSSQSSTSSIHSFGSSSSSASLIARLAVEAIVMPHPRSGQITADPFLVRKPTPIAAGTLLEGSPTKSFYNRKVADARKNSDIETMEFIHQISASGLLEEDPTCHPAWNPDDPPIVLQLYDNRIYTHCLERTNNSLDFLYRPLGQVIRDMNSVLGVPYADYATLIRSTVPCAGCLNHFSPDGYKHHRHNGLCTNHPDLVPIEACEPFNGSIRFRSFRDDKRPEFRGETIDKPIGAALLEWNSRLGVPADVWIMDIRPAQVFHPDLQALVDV</sequence>
<reference evidence="2" key="1">
    <citation type="submission" date="2020-05" db="EMBL/GenBank/DDBJ databases">
        <title>Mycena genomes resolve the evolution of fungal bioluminescence.</title>
        <authorList>
            <person name="Tsai I.J."/>
        </authorList>
    </citation>
    <scope>NUCLEOTIDE SEQUENCE</scope>
    <source>
        <strain evidence="2">CCC161011</strain>
    </source>
</reference>
<protein>
    <submittedName>
        <fullName evidence="2">Uncharacterized protein</fullName>
    </submittedName>
</protein>
<accession>A0A8H6XAV0</accession>
<evidence type="ECO:0000313" key="3">
    <source>
        <dbReference type="Proteomes" id="UP000620124"/>
    </source>
</evidence>
<evidence type="ECO:0000256" key="1">
    <source>
        <dbReference type="SAM" id="MobiDB-lite"/>
    </source>
</evidence>
<feature type="compositionally biased region" description="Low complexity" evidence="1">
    <location>
        <begin position="171"/>
        <end position="190"/>
    </location>
</feature>
<keyword evidence="3" id="KW-1185">Reference proteome</keyword>
<gene>
    <name evidence="2" type="ORF">MVEN_02149000</name>
</gene>